<sequence length="227" mass="24840">MEEQGRLYLATDAQRTSASLPETQLWAVDSRSGAQLWQSIMPGQLINLFLSRDGSRLYALTDLSQAVPGNSYGSDVTLLLALDNNNKGQLLWQRSVNQGLSLAIFAQEHNGKFYLALERQDRPQAQLMALSASDGQPLWQQRYPGEGVISAQPHGTMLYVIVSGSTVLALDGTSGQLRWRTGFSDNITDLALMQTNPPQLYVSTSSGKLAALDGRSGQLRWSLLLAE</sequence>
<dbReference type="EMBL" id="AP019377">
    <property type="protein sequence ID" value="BBH95839.1"/>
    <property type="molecule type" value="Genomic_DNA"/>
</dbReference>
<dbReference type="SUPFAM" id="SSF50998">
    <property type="entry name" value="Quinoprotein alcohol dehydrogenase-like"/>
    <property type="match status" value="1"/>
</dbReference>
<dbReference type="InterPro" id="IPR011047">
    <property type="entry name" value="Quinoprotein_ADH-like_sf"/>
</dbReference>
<dbReference type="AlphaFoldDB" id="A0A455T8R9"/>
<evidence type="ECO:0000313" key="2">
    <source>
        <dbReference type="EMBL" id="BBH95839.1"/>
    </source>
</evidence>
<dbReference type="PANTHER" id="PTHR34512:SF30">
    <property type="entry name" value="OUTER MEMBRANE PROTEIN ASSEMBLY FACTOR BAMB"/>
    <property type="match status" value="1"/>
</dbReference>
<feature type="domain" description="Pyrrolo-quinoline quinone repeat" evidence="1">
    <location>
        <begin position="81"/>
        <end position="224"/>
    </location>
</feature>
<dbReference type="Gene3D" id="2.130.10.10">
    <property type="entry name" value="YVTN repeat-like/Quinoprotein amine dehydrogenase"/>
    <property type="match status" value="1"/>
</dbReference>
<gene>
    <name evidence="2" type="ORF">KTA_40380</name>
</gene>
<evidence type="ECO:0000259" key="1">
    <source>
        <dbReference type="Pfam" id="PF13360"/>
    </source>
</evidence>
<dbReference type="SMART" id="SM00564">
    <property type="entry name" value="PQQ"/>
    <property type="match status" value="4"/>
</dbReference>
<dbReference type="PANTHER" id="PTHR34512">
    <property type="entry name" value="CELL SURFACE PROTEIN"/>
    <property type="match status" value="1"/>
</dbReference>
<accession>A0A455T8R9</accession>
<dbReference type="InterPro" id="IPR018391">
    <property type="entry name" value="PQQ_b-propeller_rpt"/>
</dbReference>
<dbReference type="Pfam" id="PF13360">
    <property type="entry name" value="PQQ_2"/>
    <property type="match status" value="1"/>
</dbReference>
<dbReference type="InterPro" id="IPR002372">
    <property type="entry name" value="PQQ_rpt_dom"/>
</dbReference>
<proteinExistence type="predicted"/>
<protein>
    <recommendedName>
        <fullName evidence="1">Pyrrolo-quinoline quinone repeat domain-containing protein</fullName>
    </recommendedName>
</protein>
<organism evidence="2">
    <name type="scientific">Thermogemmatispora argillosa</name>
    <dbReference type="NCBI Taxonomy" id="2045280"/>
    <lineage>
        <taxon>Bacteria</taxon>
        <taxon>Bacillati</taxon>
        <taxon>Chloroflexota</taxon>
        <taxon>Ktedonobacteria</taxon>
        <taxon>Thermogemmatisporales</taxon>
        <taxon>Thermogemmatisporaceae</taxon>
        <taxon>Thermogemmatispora</taxon>
    </lineage>
</organism>
<reference evidence="2" key="1">
    <citation type="submission" date="2018-12" db="EMBL/GenBank/DDBJ databases">
        <title>Novel natural products biosynthetic potential of the class Ktedonobacteria.</title>
        <authorList>
            <person name="Zheng Y."/>
            <person name="Saitou A."/>
            <person name="Wang C.M."/>
            <person name="Toyoda A."/>
            <person name="Minakuchi Y."/>
            <person name="Sekiguchi Y."/>
            <person name="Ueda K."/>
            <person name="Takano H."/>
            <person name="Sakai Y."/>
            <person name="Yokota A."/>
            <person name="Yabe S."/>
        </authorList>
    </citation>
    <scope>NUCLEOTIDE SEQUENCE</scope>
    <source>
        <strain evidence="2">A3-2</strain>
    </source>
</reference>
<dbReference type="InterPro" id="IPR015943">
    <property type="entry name" value="WD40/YVTN_repeat-like_dom_sf"/>
</dbReference>
<name>A0A455T8R9_9CHLR</name>